<organism evidence="2 3">
    <name type="scientific">Dioscorea zingiberensis</name>
    <dbReference type="NCBI Taxonomy" id="325984"/>
    <lineage>
        <taxon>Eukaryota</taxon>
        <taxon>Viridiplantae</taxon>
        <taxon>Streptophyta</taxon>
        <taxon>Embryophyta</taxon>
        <taxon>Tracheophyta</taxon>
        <taxon>Spermatophyta</taxon>
        <taxon>Magnoliopsida</taxon>
        <taxon>Liliopsida</taxon>
        <taxon>Dioscoreales</taxon>
        <taxon>Dioscoreaceae</taxon>
        <taxon>Dioscorea</taxon>
    </lineage>
</organism>
<feature type="compositionally biased region" description="Basic and acidic residues" evidence="1">
    <location>
        <begin position="173"/>
        <end position="186"/>
    </location>
</feature>
<feature type="compositionally biased region" description="Basic and acidic residues" evidence="1">
    <location>
        <begin position="79"/>
        <end position="96"/>
    </location>
</feature>
<feature type="region of interest" description="Disordered" evidence="1">
    <location>
        <begin position="35"/>
        <end position="145"/>
    </location>
</feature>
<accession>A0A9D5C6N5</accession>
<dbReference type="AlphaFoldDB" id="A0A9D5C6N5"/>
<evidence type="ECO:0000256" key="1">
    <source>
        <dbReference type="SAM" id="MobiDB-lite"/>
    </source>
</evidence>
<dbReference type="Proteomes" id="UP001085076">
    <property type="component" value="Miscellaneous, Linkage group lg07"/>
</dbReference>
<dbReference type="EMBL" id="JAGGNH010000007">
    <property type="protein sequence ID" value="KAJ0967284.1"/>
    <property type="molecule type" value="Genomic_DNA"/>
</dbReference>
<gene>
    <name evidence="2" type="ORF">J5N97_024201</name>
</gene>
<proteinExistence type="predicted"/>
<protein>
    <submittedName>
        <fullName evidence="2">Uncharacterized protein</fullName>
    </submittedName>
</protein>
<keyword evidence="3" id="KW-1185">Reference proteome</keyword>
<evidence type="ECO:0000313" key="2">
    <source>
        <dbReference type="EMBL" id="KAJ0967284.1"/>
    </source>
</evidence>
<comment type="caution">
    <text evidence="2">The sequence shown here is derived from an EMBL/GenBank/DDBJ whole genome shotgun (WGS) entry which is preliminary data.</text>
</comment>
<feature type="region of interest" description="Disordered" evidence="1">
    <location>
        <begin position="165"/>
        <end position="203"/>
    </location>
</feature>
<feature type="compositionally biased region" description="Acidic residues" evidence="1">
    <location>
        <begin position="59"/>
        <end position="72"/>
    </location>
</feature>
<name>A0A9D5C6N5_9LILI</name>
<feature type="compositionally biased region" description="Polar residues" evidence="1">
    <location>
        <begin position="192"/>
        <end position="203"/>
    </location>
</feature>
<reference evidence="2" key="1">
    <citation type="submission" date="2021-03" db="EMBL/GenBank/DDBJ databases">
        <authorList>
            <person name="Li Z."/>
            <person name="Yang C."/>
        </authorList>
    </citation>
    <scope>NUCLEOTIDE SEQUENCE</scope>
    <source>
        <strain evidence="2">Dzin_1.0</strain>
        <tissue evidence="2">Leaf</tissue>
    </source>
</reference>
<feature type="compositionally biased region" description="Polar residues" evidence="1">
    <location>
        <begin position="122"/>
        <end position="138"/>
    </location>
</feature>
<sequence>MVVNWEIRRAGEDPPEYYYSKEVYVCIKIASGVSDHGVGPSANSDGGIAMGQTKAAEIENLEEEVHEEDNDLEGILLGRDGKGKKNEEESDLHDSDYSFGDDSEEEAMGTSKPPRAKVDSLNKASQDEAPTSQTQTPQGPKLQVIDVPQQTIHMRTQPAVKANIRKKKLNVWRGKDASRKAAKTDAHVNQPVRETTNRSSDPN</sequence>
<evidence type="ECO:0000313" key="3">
    <source>
        <dbReference type="Proteomes" id="UP001085076"/>
    </source>
</evidence>
<reference evidence="2" key="2">
    <citation type="journal article" date="2022" name="Hortic Res">
        <title>The genome of Dioscorea zingiberensis sheds light on the biosynthesis, origin and evolution of the medicinally important diosgenin saponins.</title>
        <authorList>
            <person name="Li Y."/>
            <person name="Tan C."/>
            <person name="Li Z."/>
            <person name="Guo J."/>
            <person name="Li S."/>
            <person name="Chen X."/>
            <person name="Wang C."/>
            <person name="Dai X."/>
            <person name="Yang H."/>
            <person name="Song W."/>
            <person name="Hou L."/>
            <person name="Xu J."/>
            <person name="Tong Z."/>
            <person name="Xu A."/>
            <person name="Yuan X."/>
            <person name="Wang W."/>
            <person name="Yang Q."/>
            <person name="Chen L."/>
            <person name="Sun Z."/>
            <person name="Wang K."/>
            <person name="Pan B."/>
            <person name="Chen J."/>
            <person name="Bao Y."/>
            <person name="Liu F."/>
            <person name="Qi X."/>
            <person name="Gang D.R."/>
            <person name="Wen J."/>
            <person name="Li J."/>
        </authorList>
    </citation>
    <scope>NUCLEOTIDE SEQUENCE</scope>
    <source>
        <strain evidence="2">Dzin_1.0</strain>
    </source>
</reference>